<dbReference type="InterPro" id="IPR036271">
    <property type="entry name" value="Tet_transcr_reg_TetR-rel_C_sf"/>
</dbReference>
<reference evidence="6" key="1">
    <citation type="submission" date="2023-03" db="EMBL/GenBank/DDBJ databases">
        <title>Multiphase analysis and comparison of six strains from genera Psychromarinibacter, Lutimaribacter, and Maritimibacter, including a novel species: Psychromarinibacter sediminicola sp. nov.</title>
        <authorList>
            <person name="Wang Y.-H."/>
            <person name="Ye M.-Q."/>
            <person name="Du Z.-J."/>
        </authorList>
    </citation>
    <scope>NUCLEOTIDE SEQUENCE</scope>
    <source>
        <strain evidence="6">C21-152</strain>
    </source>
</reference>
<evidence type="ECO:0000259" key="5">
    <source>
        <dbReference type="PROSITE" id="PS50977"/>
    </source>
</evidence>
<dbReference type="GO" id="GO:0000976">
    <property type="term" value="F:transcription cis-regulatory region binding"/>
    <property type="evidence" value="ECO:0007669"/>
    <property type="project" value="TreeGrafter"/>
</dbReference>
<keyword evidence="3" id="KW-0804">Transcription</keyword>
<evidence type="ECO:0000313" key="6">
    <source>
        <dbReference type="EMBL" id="MDF0599730.1"/>
    </source>
</evidence>
<dbReference type="PANTHER" id="PTHR30055:SF220">
    <property type="entry name" value="TETR-FAMILY REGULATORY PROTEIN"/>
    <property type="match status" value="1"/>
</dbReference>
<keyword evidence="2 4" id="KW-0238">DNA-binding</keyword>
<dbReference type="RefSeq" id="WP_275565878.1">
    <property type="nucleotide sequence ID" value="NZ_JARGYC010000005.1"/>
</dbReference>
<name>A0AAE3NRQ5_9RHOB</name>
<dbReference type="InterPro" id="IPR025996">
    <property type="entry name" value="MT1864/Rv1816-like_C"/>
</dbReference>
<keyword evidence="7" id="KW-1185">Reference proteome</keyword>
<proteinExistence type="predicted"/>
<dbReference type="EMBL" id="JARGYC010000005">
    <property type="protein sequence ID" value="MDF0599730.1"/>
    <property type="molecule type" value="Genomic_DNA"/>
</dbReference>
<dbReference type="Pfam" id="PF13305">
    <property type="entry name" value="TetR_C_33"/>
    <property type="match status" value="1"/>
</dbReference>
<dbReference type="Gene3D" id="1.10.357.10">
    <property type="entry name" value="Tetracycline Repressor, domain 2"/>
    <property type="match status" value="1"/>
</dbReference>
<protein>
    <submittedName>
        <fullName evidence="6">WHG domain-containing protein</fullName>
    </submittedName>
</protein>
<keyword evidence="1" id="KW-0805">Transcription regulation</keyword>
<dbReference type="PROSITE" id="PS50977">
    <property type="entry name" value="HTH_TETR_2"/>
    <property type="match status" value="1"/>
</dbReference>
<evidence type="ECO:0000256" key="1">
    <source>
        <dbReference type="ARBA" id="ARBA00023015"/>
    </source>
</evidence>
<dbReference type="Proteomes" id="UP001220964">
    <property type="component" value="Unassembled WGS sequence"/>
</dbReference>
<dbReference type="GO" id="GO:0003700">
    <property type="term" value="F:DNA-binding transcription factor activity"/>
    <property type="evidence" value="ECO:0007669"/>
    <property type="project" value="TreeGrafter"/>
</dbReference>
<dbReference type="SUPFAM" id="SSF48498">
    <property type="entry name" value="Tetracyclin repressor-like, C-terminal domain"/>
    <property type="match status" value="1"/>
</dbReference>
<organism evidence="6 7">
    <name type="scientific">Psychromarinibacter sediminicola</name>
    <dbReference type="NCBI Taxonomy" id="3033385"/>
    <lineage>
        <taxon>Bacteria</taxon>
        <taxon>Pseudomonadati</taxon>
        <taxon>Pseudomonadota</taxon>
        <taxon>Alphaproteobacteria</taxon>
        <taxon>Rhodobacterales</taxon>
        <taxon>Paracoccaceae</taxon>
        <taxon>Psychromarinibacter</taxon>
    </lineage>
</organism>
<dbReference type="AlphaFoldDB" id="A0AAE3NRQ5"/>
<feature type="DNA-binding region" description="H-T-H motif" evidence="4">
    <location>
        <begin position="36"/>
        <end position="55"/>
    </location>
</feature>
<dbReference type="PANTHER" id="PTHR30055">
    <property type="entry name" value="HTH-TYPE TRANSCRIPTIONAL REGULATOR RUTR"/>
    <property type="match status" value="1"/>
</dbReference>
<evidence type="ECO:0000256" key="2">
    <source>
        <dbReference type="ARBA" id="ARBA00023125"/>
    </source>
</evidence>
<feature type="domain" description="HTH tetR-type" evidence="5">
    <location>
        <begin position="13"/>
        <end position="73"/>
    </location>
</feature>
<dbReference type="InterPro" id="IPR050109">
    <property type="entry name" value="HTH-type_TetR-like_transc_reg"/>
</dbReference>
<sequence length="212" mass="22618">MAVPEPKKPHHHGNLREALVLAGVQLLEQGGPEALTLRRCAALAGVSHAAPAHHFDGLPGLKLAIAAEGFRRFRNYMVDAEVLGEQTPRGRLKSICRGYLNFARDNRALFWLIFGYDLSEAPSAGLSDVGAYGYAPLRRCCAPFVPAGTAPEVVEAQVWSLVHGFTSLYLSGRFRGACDPADEAAANGLFDAVMALLDALPEQGLGKPGDLA</sequence>
<dbReference type="SUPFAM" id="SSF46689">
    <property type="entry name" value="Homeodomain-like"/>
    <property type="match status" value="1"/>
</dbReference>
<evidence type="ECO:0000256" key="4">
    <source>
        <dbReference type="PROSITE-ProRule" id="PRU00335"/>
    </source>
</evidence>
<dbReference type="InterPro" id="IPR001647">
    <property type="entry name" value="HTH_TetR"/>
</dbReference>
<evidence type="ECO:0000313" key="7">
    <source>
        <dbReference type="Proteomes" id="UP001220964"/>
    </source>
</evidence>
<evidence type="ECO:0000256" key="3">
    <source>
        <dbReference type="ARBA" id="ARBA00023163"/>
    </source>
</evidence>
<accession>A0AAE3NRQ5</accession>
<gene>
    <name evidence="6" type="ORF">P1J78_03195</name>
</gene>
<comment type="caution">
    <text evidence="6">The sequence shown here is derived from an EMBL/GenBank/DDBJ whole genome shotgun (WGS) entry which is preliminary data.</text>
</comment>
<dbReference type="InterPro" id="IPR009057">
    <property type="entry name" value="Homeodomain-like_sf"/>
</dbReference>